<evidence type="ECO:0000259" key="1">
    <source>
        <dbReference type="PROSITE" id="PS50011"/>
    </source>
</evidence>
<gene>
    <name evidence="2" type="ORF">EVOR1521_LOCUS10816</name>
</gene>
<dbReference type="GO" id="GO:1990380">
    <property type="term" value="F:K48-linked deubiquitinase activity"/>
    <property type="evidence" value="ECO:0007669"/>
    <property type="project" value="InterPro"/>
</dbReference>
<dbReference type="Pfam" id="PF04424">
    <property type="entry name" value="MINDY_DUB"/>
    <property type="match status" value="1"/>
</dbReference>
<protein>
    <recommendedName>
        <fullName evidence="1">Protein kinase domain-containing protein</fullName>
    </recommendedName>
</protein>
<dbReference type="InterPro" id="IPR033979">
    <property type="entry name" value="MINDY_domain"/>
</dbReference>
<dbReference type="Pfam" id="PF03109">
    <property type="entry name" value="ABC1"/>
    <property type="match status" value="1"/>
</dbReference>
<dbReference type="GO" id="GO:0071944">
    <property type="term" value="C:cell periphery"/>
    <property type="evidence" value="ECO:0007669"/>
    <property type="project" value="TreeGrafter"/>
</dbReference>
<dbReference type="InterPro" id="IPR007518">
    <property type="entry name" value="MINDY"/>
</dbReference>
<organism evidence="2 3">
    <name type="scientific">Effrenium voratum</name>
    <dbReference type="NCBI Taxonomy" id="2562239"/>
    <lineage>
        <taxon>Eukaryota</taxon>
        <taxon>Sar</taxon>
        <taxon>Alveolata</taxon>
        <taxon>Dinophyceae</taxon>
        <taxon>Suessiales</taxon>
        <taxon>Symbiodiniaceae</taxon>
        <taxon>Effrenium</taxon>
    </lineage>
</organism>
<keyword evidence="3" id="KW-1185">Reference proteome</keyword>
<dbReference type="GO" id="GO:0005829">
    <property type="term" value="C:cytosol"/>
    <property type="evidence" value="ECO:0007669"/>
    <property type="project" value="TreeGrafter"/>
</dbReference>
<dbReference type="GO" id="GO:0004672">
    <property type="term" value="F:protein kinase activity"/>
    <property type="evidence" value="ECO:0007669"/>
    <property type="project" value="InterPro"/>
</dbReference>
<dbReference type="Gene3D" id="1.10.510.10">
    <property type="entry name" value="Transferase(Phosphotransferase) domain 1"/>
    <property type="match status" value="1"/>
</dbReference>
<dbReference type="InterPro" id="IPR000719">
    <property type="entry name" value="Prot_kinase_dom"/>
</dbReference>
<dbReference type="SUPFAM" id="SSF56112">
    <property type="entry name" value="Protein kinase-like (PK-like)"/>
    <property type="match status" value="1"/>
</dbReference>
<dbReference type="PROSITE" id="PS50011">
    <property type="entry name" value="PROTEIN_KINASE_DOM"/>
    <property type="match status" value="1"/>
</dbReference>
<dbReference type="GO" id="GO:0071108">
    <property type="term" value="P:protein K48-linked deubiquitination"/>
    <property type="evidence" value="ECO:0007669"/>
    <property type="project" value="TreeGrafter"/>
</dbReference>
<evidence type="ECO:0000313" key="2">
    <source>
        <dbReference type="EMBL" id="CAJ1383797.1"/>
    </source>
</evidence>
<dbReference type="PANTHER" id="PTHR18063:SF6">
    <property type="entry name" value="UBIQUITIN CARBOXYL-TERMINAL HYDROLASE"/>
    <property type="match status" value="1"/>
</dbReference>
<reference evidence="2" key="1">
    <citation type="submission" date="2023-08" db="EMBL/GenBank/DDBJ databases">
        <authorList>
            <person name="Chen Y."/>
            <person name="Shah S."/>
            <person name="Dougan E. K."/>
            <person name="Thang M."/>
            <person name="Chan C."/>
        </authorList>
    </citation>
    <scope>NUCLEOTIDE SEQUENCE</scope>
</reference>
<accession>A0AA36IAN9</accession>
<dbReference type="PANTHER" id="PTHR18063">
    <property type="entry name" value="NF-E2 INDUCIBLE PROTEIN"/>
    <property type="match status" value="1"/>
</dbReference>
<dbReference type="InterPro" id="IPR004147">
    <property type="entry name" value="ABC1_dom"/>
</dbReference>
<name>A0AA36IAN9_9DINO</name>
<dbReference type="GO" id="GO:0005524">
    <property type="term" value="F:ATP binding"/>
    <property type="evidence" value="ECO:0007669"/>
    <property type="project" value="InterPro"/>
</dbReference>
<feature type="domain" description="Protein kinase" evidence="1">
    <location>
        <begin position="488"/>
        <end position="884"/>
    </location>
</feature>
<dbReference type="Proteomes" id="UP001178507">
    <property type="component" value="Unassembled WGS sequence"/>
</dbReference>
<dbReference type="CDD" id="cd05121">
    <property type="entry name" value="ABC1_ADCK3-like"/>
    <property type="match status" value="1"/>
</dbReference>
<comment type="caution">
    <text evidence="2">The sequence shown here is derived from an EMBL/GenBank/DDBJ whole genome shotgun (WGS) entry which is preliminary data.</text>
</comment>
<evidence type="ECO:0000313" key="3">
    <source>
        <dbReference type="Proteomes" id="UP001178507"/>
    </source>
</evidence>
<dbReference type="GO" id="GO:0016807">
    <property type="term" value="F:cysteine-type carboxypeptidase activity"/>
    <property type="evidence" value="ECO:0007669"/>
    <property type="project" value="TreeGrafter"/>
</dbReference>
<dbReference type="InterPro" id="IPR011009">
    <property type="entry name" value="Kinase-like_dom_sf"/>
</dbReference>
<dbReference type="EMBL" id="CAUJNA010001050">
    <property type="protein sequence ID" value="CAJ1383797.1"/>
    <property type="molecule type" value="Genomic_DNA"/>
</dbReference>
<sequence>MEEDSTDNYRVKDVRFFGASRRILLQSKNGPCPLLAICNVLLLRNILSISPDTRYISFGELVQMVSDWIFEANSKESGGDSPHAANLRESLNSCLEVLPKLNVGLDVNCRFGGVTDFEYTQETTVFDMLDIALYHAWIVPKEDTRSFAAFGHLSYNQVVEKLIAYEELCQGEAKGPDPENEKLLEDGLLIKEFLERTQTQISYEGLLALHEAVRERQLAVFFRNSHFNTILKYNGNLYLLCTDIAFANSDLLWERFTEVDGDTDYCDAEFRSSAEAAQAPAQAIGQGPEDSDAQLAWRMMQEELQEQEDEAFVPTTKHWLTSLSLAAKTWALTGNVRCSAVLVFLASRKSRRSARRVTAMKDGAGLPLLQRVQRSLRFYSAIVPVLGQYSFRPWLHSIGLEKKGGDELMAEMDEWGSQRLQETLLDLGGFYVKTGQVLSTRVDLFSKPYTQRLQILQDSLPPVDAKEIRKVICEELCGGGDLSELLKELDEEPLGTASIAQVHRAVLNDGREVAIKVLRPNMEPVLRGDLANLKAFALALRGRLPVDYYPVFCELERALDGELDFLSEAQSALKVAASIRHDPLGREVDSPLVVPLPIPGMATRKVLVMDFVKGTPLSKLEDRAKELGIDLGSKAGKVLGRRILEALTTAYGNMIFSSGFIHGDPHPGNIFVLEGGKVALIDCGQVAQLFRGQRLLVAEVVLAAAAYDGSRDMIELLARCVRNFGVTFFEGQEDEDACAASVALYLFGEQDVEFPGGYSKKEFSAESPLRQLSSFPMELVLLGRASVLVKGVAARLGVEWSVAKKWEPLAKDTIAALCDEDECRLPSWALPTANVHPSEGNAERMRLSDAAKGCAALIRRWGIEKAASMLARQRERKEKEKTEA</sequence>
<dbReference type="GO" id="GO:0004843">
    <property type="term" value="F:cysteine-type deubiquitinase activity"/>
    <property type="evidence" value="ECO:0007669"/>
    <property type="project" value="InterPro"/>
</dbReference>
<dbReference type="AlphaFoldDB" id="A0AA36IAN9"/>
<proteinExistence type="predicted"/>